<evidence type="ECO:0000256" key="4">
    <source>
        <dbReference type="ARBA" id="ARBA00009392"/>
    </source>
</evidence>
<organism evidence="12 13">
    <name type="scientific">Methylobacterium goesingense</name>
    <dbReference type="NCBI Taxonomy" id="243690"/>
    <lineage>
        <taxon>Bacteria</taxon>
        <taxon>Pseudomonadati</taxon>
        <taxon>Pseudomonadota</taxon>
        <taxon>Alphaproteobacteria</taxon>
        <taxon>Hyphomicrobiales</taxon>
        <taxon>Methylobacteriaceae</taxon>
        <taxon>Methylobacterium</taxon>
    </lineage>
</organism>
<evidence type="ECO:0000256" key="6">
    <source>
        <dbReference type="ARBA" id="ARBA00022605"/>
    </source>
</evidence>
<dbReference type="RefSeq" id="WP_238278675.1">
    <property type="nucleotide sequence ID" value="NZ_BPQL01000043.1"/>
</dbReference>
<dbReference type="Pfam" id="PF01503">
    <property type="entry name" value="PRA-PH"/>
    <property type="match status" value="1"/>
</dbReference>
<accession>A0ABV2L4E3</accession>
<dbReference type="Proteomes" id="UP001549145">
    <property type="component" value="Unassembled WGS sequence"/>
</dbReference>
<dbReference type="PANTHER" id="PTHR42945:SF9">
    <property type="entry name" value="HISTIDINE BIOSYNTHESIS BIFUNCTIONAL PROTEIN HISIE"/>
    <property type="match status" value="1"/>
</dbReference>
<dbReference type="HAMAP" id="MF_01020">
    <property type="entry name" value="HisE"/>
    <property type="match status" value="1"/>
</dbReference>
<comment type="catalytic activity">
    <reaction evidence="1 11">
        <text>1-(5-phospho-beta-D-ribosyl)-ATP + H2O = 1-(5-phospho-beta-D-ribosyl)-5'-AMP + diphosphate + H(+)</text>
        <dbReference type="Rhea" id="RHEA:22828"/>
        <dbReference type="ChEBI" id="CHEBI:15377"/>
        <dbReference type="ChEBI" id="CHEBI:15378"/>
        <dbReference type="ChEBI" id="CHEBI:33019"/>
        <dbReference type="ChEBI" id="CHEBI:59457"/>
        <dbReference type="ChEBI" id="CHEBI:73183"/>
        <dbReference type="EC" id="3.6.1.31"/>
    </reaction>
</comment>
<evidence type="ECO:0000256" key="2">
    <source>
        <dbReference type="ARBA" id="ARBA00004496"/>
    </source>
</evidence>
<keyword evidence="8 11" id="KW-0378">Hydrolase</keyword>
<evidence type="ECO:0000256" key="1">
    <source>
        <dbReference type="ARBA" id="ARBA00001460"/>
    </source>
</evidence>
<evidence type="ECO:0000256" key="7">
    <source>
        <dbReference type="ARBA" id="ARBA00022741"/>
    </source>
</evidence>
<evidence type="ECO:0000256" key="11">
    <source>
        <dbReference type="HAMAP-Rule" id="MF_01020"/>
    </source>
</evidence>
<evidence type="ECO:0000256" key="5">
    <source>
        <dbReference type="ARBA" id="ARBA00022490"/>
    </source>
</evidence>
<gene>
    <name evidence="11" type="primary">hisE</name>
    <name evidence="12" type="ORF">ABID43_002025</name>
</gene>
<comment type="subcellular location">
    <subcellularLocation>
        <location evidence="2 11">Cytoplasm</location>
    </subcellularLocation>
</comment>
<protein>
    <recommendedName>
        <fullName evidence="11">Phosphoribosyl-ATP pyrophosphatase</fullName>
        <shortName evidence="11">PRA-PH</shortName>
        <ecNumber evidence="11">3.6.1.31</ecNumber>
    </recommendedName>
</protein>
<keyword evidence="6 11" id="KW-0028">Amino-acid biosynthesis</keyword>
<dbReference type="NCBIfam" id="NF001613">
    <property type="entry name" value="PRK00400.1-5"/>
    <property type="match status" value="1"/>
</dbReference>
<dbReference type="EMBL" id="JBEPMM010000004">
    <property type="protein sequence ID" value="MET3692489.1"/>
    <property type="molecule type" value="Genomic_DNA"/>
</dbReference>
<reference evidence="12 13" key="1">
    <citation type="submission" date="2024-06" db="EMBL/GenBank/DDBJ databases">
        <title>Genomic Encyclopedia of Type Strains, Phase IV (KMG-IV): sequencing the most valuable type-strain genomes for metagenomic binning, comparative biology and taxonomic classification.</title>
        <authorList>
            <person name="Goeker M."/>
        </authorList>
    </citation>
    <scope>NUCLEOTIDE SEQUENCE [LARGE SCALE GENOMIC DNA]</scope>
    <source>
        <strain evidence="12 13">DSM 21331</strain>
    </source>
</reference>
<evidence type="ECO:0000256" key="9">
    <source>
        <dbReference type="ARBA" id="ARBA00022840"/>
    </source>
</evidence>
<proteinExistence type="inferred from homology"/>
<keyword evidence="7 11" id="KW-0547">Nucleotide-binding</keyword>
<name>A0ABV2L4E3_9HYPH</name>
<evidence type="ECO:0000256" key="3">
    <source>
        <dbReference type="ARBA" id="ARBA00005204"/>
    </source>
</evidence>
<comment type="caution">
    <text evidence="12">The sequence shown here is derived from an EMBL/GenBank/DDBJ whole genome shotgun (WGS) entry which is preliminary data.</text>
</comment>
<evidence type="ECO:0000313" key="13">
    <source>
        <dbReference type="Proteomes" id="UP001549145"/>
    </source>
</evidence>
<dbReference type="CDD" id="cd11534">
    <property type="entry name" value="NTP-PPase_HisIE_like"/>
    <property type="match status" value="1"/>
</dbReference>
<comment type="pathway">
    <text evidence="3 11">Amino-acid biosynthesis; L-histidine biosynthesis; L-histidine from 5-phospho-alpha-D-ribose 1-diphosphate: step 2/9.</text>
</comment>
<dbReference type="InterPro" id="IPR008179">
    <property type="entry name" value="HisE"/>
</dbReference>
<evidence type="ECO:0000256" key="8">
    <source>
        <dbReference type="ARBA" id="ARBA00022801"/>
    </source>
</evidence>
<dbReference type="NCBIfam" id="TIGR03188">
    <property type="entry name" value="histidine_hisI"/>
    <property type="match status" value="1"/>
</dbReference>
<dbReference type="GO" id="GO:0004636">
    <property type="term" value="F:phosphoribosyl-ATP diphosphatase activity"/>
    <property type="evidence" value="ECO:0007669"/>
    <property type="project" value="UniProtKB-EC"/>
</dbReference>
<dbReference type="InterPro" id="IPR021130">
    <property type="entry name" value="PRib-ATP_PPHydrolase-like"/>
</dbReference>
<dbReference type="Gene3D" id="1.10.287.1080">
    <property type="entry name" value="MazG-like"/>
    <property type="match status" value="1"/>
</dbReference>
<keyword evidence="9 11" id="KW-0067">ATP-binding</keyword>
<dbReference type="SUPFAM" id="SSF101386">
    <property type="entry name" value="all-alpha NTP pyrophosphatases"/>
    <property type="match status" value="1"/>
</dbReference>
<evidence type="ECO:0000313" key="12">
    <source>
        <dbReference type="EMBL" id="MET3692489.1"/>
    </source>
</evidence>
<keyword evidence="5 11" id="KW-0963">Cytoplasm</keyword>
<sequence>MTHFTLNDLEALVADRAAASPETSYTAKLLAGGQGRAAKKLGEEAVEAAIAAVQGDRAGLVSEAADVLYHLLVVLRGGGIPLDEVLAELERRTAQSGIAEKAARGPA</sequence>
<keyword evidence="10 11" id="KW-0368">Histidine biosynthesis</keyword>
<dbReference type="PANTHER" id="PTHR42945">
    <property type="entry name" value="HISTIDINE BIOSYNTHESIS BIFUNCTIONAL PROTEIN"/>
    <property type="match status" value="1"/>
</dbReference>
<dbReference type="EC" id="3.6.1.31" evidence="11"/>
<comment type="similarity">
    <text evidence="4 11">Belongs to the PRA-PH family.</text>
</comment>
<keyword evidence="13" id="KW-1185">Reference proteome</keyword>
<evidence type="ECO:0000256" key="10">
    <source>
        <dbReference type="ARBA" id="ARBA00023102"/>
    </source>
</evidence>